<keyword evidence="3" id="KW-1185">Reference proteome</keyword>
<comment type="caution">
    <text evidence="2">The sequence shown here is derived from an EMBL/GenBank/DDBJ whole genome shotgun (WGS) entry which is preliminary data.</text>
</comment>
<evidence type="ECO:0000313" key="3">
    <source>
        <dbReference type="Proteomes" id="UP000539538"/>
    </source>
</evidence>
<name>A0ABR6L355_9HYPH</name>
<gene>
    <name evidence="2" type="ORF">GGQ99_002379</name>
</gene>
<accession>A0ABR6L355</accession>
<keyword evidence="1" id="KW-1133">Transmembrane helix</keyword>
<dbReference type="RefSeq" id="WP_183262676.1">
    <property type="nucleotide sequence ID" value="NZ_BAAAVZ010000002.1"/>
</dbReference>
<proteinExistence type="predicted"/>
<dbReference type="Proteomes" id="UP000539538">
    <property type="component" value="Unassembled WGS sequence"/>
</dbReference>
<feature type="transmembrane region" description="Helical" evidence="1">
    <location>
        <begin position="92"/>
        <end position="111"/>
    </location>
</feature>
<dbReference type="InterPro" id="IPR031709">
    <property type="entry name" value="PutAbiC"/>
</dbReference>
<dbReference type="Pfam" id="PF16872">
    <property type="entry name" value="putAbiC"/>
    <property type="match status" value="1"/>
</dbReference>
<feature type="transmembrane region" description="Helical" evidence="1">
    <location>
        <begin position="51"/>
        <end position="72"/>
    </location>
</feature>
<keyword evidence="1" id="KW-0812">Transmembrane</keyword>
<reference evidence="2 3" key="1">
    <citation type="submission" date="2020-08" db="EMBL/GenBank/DDBJ databases">
        <title>Genomic Encyclopedia of Type Strains, Phase IV (KMG-IV): sequencing the most valuable type-strain genomes for metagenomic binning, comparative biology and taxonomic classification.</title>
        <authorList>
            <person name="Goeker M."/>
        </authorList>
    </citation>
    <scope>NUCLEOTIDE SEQUENCE [LARGE SCALE GENOMIC DNA]</scope>
    <source>
        <strain evidence="2 3">DSM 7050</strain>
    </source>
</reference>
<evidence type="ECO:0000256" key="1">
    <source>
        <dbReference type="SAM" id="Phobius"/>
    </source>
</evidence>
<evidence type="ECO:0008006" key="4">
    <source>
        <dbReference type="Google" id="ProtNLM"/>
    </source>
</evidence>
<organism evidence="2 3">
    <name type="scientific">Aminobacter niigataensis</name>
    <dbReference type="NCBI Taxonomy" id="83265"/>
    <lineage>
        <taxon>Bacteria</taxon>
        <taxon>Pseudomonadati</taxon>
        <taxon>Pseudomonadota</taxon>
        <taxon>Alphaproteobacteria</taxon>
        <taxon>Hyphomicrobiales</taxon>
        <taxon>Phyllobacteriaceae</taxon>
        <taxon>Aminobacter</taxon>
    </lineage>
</organism>
<evidence type="ECO:0000313" key="2">
    <source>
        <dbReference type="EMBL" id="MBB4650624.1"/>
    </source>
</evidence>
<dbReference type="EMBL" id="JACHOT010000002">
    <property type="protein sequence ID" value="MBB4650624.1"/>
    <property type="molecule type" value="Genomic_DNA"/>
</dbReference>
<sequence>MSAQQTFLVVLACVLVFIFLWLRSDKIVGQTWFEQLIDPEKGDTAGSFYKILFAALVFALTIFIAAVLLFTSDLKFTDNWAPGTFGDFIGGVLNPFLTFLTFLGLLVTIVLQQHEIREARKDAKELEFVQKKQMAAQQRQSFEATFFQMLTVHNTIVNSMDVRGSRYSDKSSQAPNKYRLKATNQEYKSRDCFQFFTNELHQFYDNYASDNDLDEVEKINQSYSHFWLKHQGDLGHYFRYLFNVVRFIDENAPPADDTTPDKRRYMKLLRAQLSDFELLMIFYNCLTNYGEDFKRYVEQYTLLNNFPPNMEFKPEHKLFFNESAYHEASSDHADTVIQEIKL</sequence>
<feature type="transmembrane region" description="Helical" evidence="1">
    <location>
        <begin position="6"/>
        <end position="22"/>
    </location>
</feature>
<protein>
    <recommendedName>
        <fullName evidence="4">Phage abortive infection protein</fullName>
    </recommendedName>
</protein>
<keyword evidence="1" id="KW-0472">Membrane</keyword>